<keyword evidence="3" id="KW-1185">Reference proteome</keyword>
<sequence length="285" mass="30537">MAKSKFFRVAVEGATTDGRTMERSWISDIAATYNPQTYGARIFLEHIRGLMPDGPFKAYGDVTAVKAEEIADGDLKGKLALFAQIEPTADLVSMTKAKQKIYSSIEVNPKFASTGRAYLVGLGVTDSPASLGTDMLTFAAQASSNPLASRKQSPDNLFTAAEPIEIEWEEESSDGHTTTLFAAIKERLAKLTGKAKVQDTQFAELGDALNGLTEALEQLATHSTTTTQQFADQLSAFTRRLDAIEQAGQDTTTAFATLRAELEATPAFTPRPPATGGSGVLQTDC</sequence>
<comment type="caution">
    <text evidence="2">The sequence shown here is derived from an EMBL/GenBank/DDBJ whole genome shotgun (WGS) entry which is preliminary data.</text>
</comment>
<proteinExistence type="predicted"/>
<organism evidence="2 3">
    <name type="scientific">Dyella acidisoli</name>
    <dbReference type="NCBI Taxonomy" id="1867834"/>
    <lineage>
        <taxon>Bacteria</taxon>
        <taxon>Pseudomonadati</taxon>
        <taxon>Pseudomonadota</taxon>
        <taxon>Gammaproteobacteria</taxon>
        <taxon>Lysobacterales</taxon>
        <taxon>Rhodanobacteraceae</taxon>
        <taxon>Dyella</taxon>
    </lineage>
</organism>
<feature type="region of interest" description="Disordered" evidence="1">
    <location>
        <begin position="264"/>
        <end position="285"/>
    </location>
</feature>
<evidence type="ECO:0000256" key="1">
    <source>
        <dbReference type="SAM" id="MobiDB-lite"/>
    </source>
</evidence>
<reference evidence="3" key="1">
    <citation type="journal article" date="2019" name="Int. J. Syst. Evol. Microbiol.">
        <title>The Global Catalogue of Microorganisms (GCM) 10K type strain sequencing project: providing services to taxonomists for standard genome sequencing and annotation.</title>
        <authorList>
            <consortium name="The Broad Institute Genomics Platform"/>
            <consortium name="The Broad Institute Genome Sequencing Center for Infectious Disease"/>
            <person name="Wu L."/>
            <person name="Ma J."/>
        </authorList>
    </citation>
    <scope>NUCLEOTIDE SEQUENCE [LARGE SCALE GENOMIC DNA]</scope>
    <source>
        <strain evidence="3">NBRC 111980</strain>
    </source>
</reference>
<dbReference type="EMBL" id="BSOB01000018">
    <property type="protein sequence ID" value="GLQ93470.1"/>
    <property type="molecule type" value="Genomic_DNA"/>
</dbReference>
<name>A0ABQ5XP13_9GAMM</name>
<evidence type="ECO:0000313" key="3">
    <source>
        <dbReference type="Proteomes" id="UP001156670"/>
    </source>
</evidence>
<evidence type="ECO:0000313" key="2">
    <source>
        <dbReference type="EMBL" id="GLQ93470.1"/>
    </source>
</evidence>
<gene>
    <name evidence="2" type="primary">O</name>
    <name evidence="2" type="ORF">GCM10007901_24210</name>
</gene>
<accession>A0ABQ5XP13</accession>
<dbReference type="InterPro" id="IPR009228">
    <property type="entry name" value="Capsid_scaffold_GpO"/>
</dbReference>
<dbReference type="Proteomes" id="UP001156670">
    <property type="component" value="Unassembled WGS sequence"/>
</dbReference>
<dbReference type="RefSeq" id="WP_284321183.1">
    <property type="nucleotide sequence ID" value="NZ_BSOB01000018.1"/>
</dbReference>
<protein>
    <submittedName>
        <fullName evidence="2">Phage capsid scaffolding protein</fullName>
    </submittedName>
</protein>
<dbReference type="Pfam" id="PF05929">
    <property type="entry name" value="Phage_GPO"/>
    <property type="match status" value="1"/>
</dbReference>